<dbReference type="SUPFAM" id="SSF53098">
    <property type="entry name" value="Ribonuclease H-like"/>
    <property type="match status" value="1"/>
</dbReference>
<proteinExistence type="predicted"/>
<dbReference type="EMBL" id="MT142763">
    <property type="protein sequence ID" value="QJA88230.1"/>
    <property type="molecule type" value="Genomic_DNA"/>
</dbReference>
<dbReference type="InterPro" id="IPR019288">
    <property type="entry name" value="3'-5'_exonuclease_PolB-like"/>
</dbReference>
<evidence type="ECO:0000259" key="1">
    <source>
        <dbReference type="Pfam" id="PF10108"/>
    </source>
</evidence>
<dbReference type="EMBL" id="MT142427">
    <property type="protein sequence ID" value="QJA80566.1"/>
    <property type="molecule type" value="Genomic_DNA"/>
</dbReference>
<feature type="domain" description="Predicted 3'-5' exonuclease PolB-like" evidence="1">
    <location>
        <begin position="69"/>
        <end position="213"/>
    </location>
</feature>
<evidence type="ECO:0000313" key="2">
    <source>
        <dbReference type="EMBL" id="QJA80566.1"/>
    </source>
</evidence>
<organism evidence="2">
    <name type="scientific">viral metagenome</name>
    <dbReference type="NCBI Taxonomy" id="1070528"/>
    <lineage>
        <taxon>unclassified sequences</taxon>
        <taxon>metagenomes</taxon>
        <taxon>organismal metagenomes</taxon>
    </lineage>
</organism>
<sequence>MEEQATYNVQINPIAFDLETIADASVIPHLPPVDPDSRLKDPEKIKENIKEKKEKQKRQLALQSSTCRICCFGWFDGKQAGHILLNECENNEAELLVKAWEILAQYNFYATFNGNEFDVPVLLLRSLIHRIRPSVNIDTRRYQIGNHCDVRAVLGRWQKFAEGTLDFYARVILGEPAKNDLTGDQVQDYWEMEMFQEVADYCENDCRILYRLWELVQKYYLL</sequence>
<dbReference type="Gene3D" id="3.30.420.10">
    <property type="entry name" value="Ribonuclease H-like superfamily/Ribonuclease H"/>
    <property type="match status" value="1"/>
</dbReference>
<dbReference type="Pfam" id="PF10108">
    <property type="entry name" value="DNA_pol_B_exo2"/>
    <property type="match status" value="1"/>
</dbReference>
<reference evidence="2" key="1">
    <citation type="submission" date="2020-03" db="EMBL/GenBank/DDBJ databases">
        <title>The deep terrestrial virosphere.</title>
        <authorList>
            <person name="Holmfeldt K."/>
            <person name="Nilsson E."/>
            <person name="Simone D."/>
            <person name="Lopez-Fernandez M."/>
            <person name="Wu X."/>
            <person name="de Brujin I."/>
            <person name="Lundin D."/>
            <person name="Andersson A."/>
            <person name="Bertilsson S."/>
            <person name="Dopson M."/>
        </authorList>
    </citation>
    <scope>NUCLEOTIDE SEQUENCE</scope>
    <source>
        <strain evidence="2">MM415A00699</strain>
        <strain evidence="3">MM415B02807</strain>
    </source>
</reference>
<protein>
    <submittedName>
        <fullName evidence="2">Putative DNA polymerase</fullName>
    </submittedName>
</protein>
<dbReference type="GO" id="GO:0003676">
    <property type="term" value="F:nucleic acid binding"/>
    <property type="evidence" value="ECO:0007669"/>
    <property type="project" value="InterPro"/>
</dbReference>
<gene>
    <name evidence="2" type="ORF">MM415A00699_0008</name>
    <name evidence="3" type="ORF">MM415B02807_0013</name>
</gene>
<name>A0A6M3KF89_9ZZZZ</name>
<accession>A0A6M3KF89</accession>
<dbReference type="AlphaFoldDB" id="A0A6M3KF89"/>
<evidence type="ECO:0000313" key="3">
    <source>
        <dbReference type="EMBL" id="QJA88230.1"/>
    </source>
</evidence>
<dbReference type="InterPro" id="IPR012337">
    <property type="entry name" value="RNaseH-like_sf"/>
</dbReference>
<dbReference type="InterPro" id="IPR036397">
    <property type="entry name" value="RNaseH_sf"/>
</dbReference>